<evidence type="ECO:0000313" key="2">
    <source>
        <dbReference type="Proteomes" id="UP000006329"/>
    </source>
</evidence>
<dbReference type="AlphaFoldDB" id="A0A0E2BC04"/>
<protein>
    <submittedName>
        <fullName evidence="1">Uncharacterized protein</fullName>
    </submittedName>
</protein>
<accession>A0A0E2BC04</accession>
<comment type="caution">
    <text evidence="1">The sequence shown here is derived from an EMBL/GenBank/DDBJ whole genome shotgun (WGS) entry which is preliminary data.</text>
</comment>
<dbReference type="EMBL" id="AHON02000063">
    <property type="protein sequence ID" value="EKO32773.1"/>
    <property type="molecule type" value="Genomic_DNA"/>
</dbReference>
<evidence type="ECO:0000313" key="1">
    <source>
        <dbReference type="EMBL" id="EKO32773.1"/>
    </source>
</evidence>
<name>A0A0E2BC04_9LEPT</name>
<keyword evidence="2" id="KW-1185">Reference proteome</keyword>
<gene>
    <name evidence="1" type="ORF">LEP1GSC179_2950</name>
</gene>
<reference evidence="1" key="1">
    <citation type="submission" date="2012-10" db="EMBL/GenBank/DDBJ databases">
        <authorList>
            <person name="Harkins D.M."/>
            <person name="Durkin A.S."/>
            <person name="Brinkac L.M."/>
            <person name="Haft D.H."/>
            <person name="Selengut J.D."/>
            <person name="Sanka R."/>
            <person name="DePew J."/>
            <person name="Purushe J."/>
            <person name="Matthias M.A."/>
            <person name="Vinetz J.M."/>
            <person name="Sutton G.G."/>
            <person name="Nierman W.C."/>
            <person name="Fouts D.E."/>
        </authorList>
    </citation>
    <scope>NUCLEOTIDE SEQUENCE [LARGE SCALE GENOMIC DNA]</scope>
    <source>
        <strain evidence="1">MOR084</strain>
    </source>
</reference>
<organism evidence="1 2">
    <name type="scientific">Leptospira santarosai str. MOR084</name>
    <dbReference type="NCBI Taxonomy" id="1049984"/>
    <lineage>
        <taxon>Bacteria</taxon>
        <taxon>Pseudomonadati</taxon>
        <taxon>Spirochaetota</taxon>
        <taxon>Spirochaetia</taxon>
        <taxon>Leptospirales</taxon>
        <taxon>Leptospiraceae</taxon>
        <taxon>Leptospira</taxon>
    </lineage>
</organism>
<proteinExistence type="predicted"/>
<sequence>MPPRNFRRKEMESQDSNFIRIDCGENLEMIRIDTFEQK</sequence>
<dbReference type="Proteomes" id="UP000006329">
    <property type="component" value="Unassembled WGS sequence"/>
</dbReference>